<dbReference type="EMBL" id="JACHBX010000004">
    <property type="protein sequence ID" value="MBB6135735.1"/>
    <property type="molecule type" value="Genomic_DNA"/>
</dbReference>
<dbReference type="RefSeq" id="WP_183556381.1">
    <property type="nucleotide sequence ID" value="NZ_JACHBX010000004.1"/>
</dbReference>
<dbReference type="Proteomes" id="UP000540787">
    <property type="component" value="Unassembled WGS sequence"/>
</dbReference>
<proteinExistence type="predicted"/>
<dbReference type="AlphaFoldDB" id="A0A7W9X3C4"/>
<accession>A0A7W9X3C4</accession>
<reference evidence="1 2" key="1">
    <citation type="submission" date="2020-08" db="EMBL/GenBank/DDBJ databases">
        <title>The Agave Microbiome: Exploring the role of microbial communities in plant adaptations to desert environments.</title>
        <authorList>
            <person name="Partida-Martinez L.P."/>
        </authorList>
    </citation>
    <scope>NUCLEOTIDE SEQUENCE [LARGE SCALE GENOMIC DNA]</scope>
    <source>
        <strain evidence="1 2">AT3.2</strain>
    </source>
</reference>
<evidence type="ECO:0000313" key="1">
    <source>
        <dbReference type="EMBL" id="MBB6135735.1"/>
    </source>
</evidence>
<name>A0A7W9X3C4_9BURK</name>
<sequence>MRLPPGATVCSQLVTALQAASKVNSHAAAPAAAVLWPDKERQWQTAMPALKSLLPGLCELGSYEPDGRRGPAVWLKCALAGLIPEVSFEGVPIVYLPGVSRAELRAIESCPRDLQPLAELQYRGVFWSQANAKDWTVSAFLASKSGGLGLNVAQDNATQEVLGQALQAGLLLEHSMEELHNRAINAEWLLSLLAPNPARDLLLWMNAPEAARQDWGLVLWEVFAKRCKSDFGFDPLADGVLVATERLAKGEGKWGAVAVLYRDSFASFPNIFGLLSKVQPPQFGLFPEQDQLAGYPQANEQGEAALRYALSACAVMDAPQARAAVAAAEKEHGFRRGWLWARMGRSQLATALEHLTELAQCSANVPVGQTPSELAVSYQQTGWRVDNAALQALGCVHSKSDLEAVSGAMRAMYLPWLEEAARRLQEAVKETGGLTPVELSTVNALAAGTCTVFVDGLRYDVAMRLQQRISALGTTKLSARWTSLPSVTASGKAWCSPVAAFIAGAADDVDFEPRVAADGKPLSGHNFRKLLAEHGVQPLGKHECGDPQGRAWTEAGDLDHYGHEHGIRLARDMDTQLDQVVERVNELCDAGWRRIRIVTDHGWLLIPYGLPKSDLAKHQAETRWGRCAVLKDSAHGTSLTFGWDWCKDVQVAYAPGVTNFIAGAEYAHGGISLQECLVPVLELNSVGTSGAASPVVLKAVTWKGLRCTVVVEGASPGQRVDIRTEAALASSSLVASVKLLEGGKASLAVADDEHMDAAAVVVVLDSKGEILLKQATTVGEK</sequence>
<organism evidence="1 2">
    <name type="scientific">Massilia aurea</name>
    <dbReference type="NCBI Taxonomy" id="373040"/>
    <lineage>
        <taxon>Bacteria</taxon>
        <taxon>Pseudomonadati</taxon>
        <taxon>Pseudomonadota</taxon>
        <taxon>Betaproteobacteria</taxon>
        <taxon>Burkholderiales</taxon>
        <taxon>Oxalobacteraceae</taxon>
        <taxon>Telluria group</taxon>
        <taxon>Massilia</taxon>
    </lineage>
</organism>
<dbReference type="NCBIfam" id="NF033450">
    <property type="entry name" value="BREX_PglZ_1_B"/>
    <property type="match status" value="1"/>
</dbReference>
<dbReference type="SUPFAM" id="SSF53649">
    <property type="entry name" value="Alkaline phosphatase-like"/>
    <property type="match status" value="1"/>
</dbReference>
<protein>
    <recommendedName>
        <fullName evidence="3">Alkaline phosphatase</fullName>
    </recommendedName>
</protein>
<dbReference type="InterPro" id="IPR017850">
    <property type="entry name" value="Alkaline_phosphatase_core_sf"/>
</dbReference>
<evidence type="ECO:0008006" key="3">
    <source>
        <dbReference type="Google" id="ProtNLM"/>
    </source>
</evidence>
<comment type="caution">
    <text evidence="1">The sequence shown here is derived from an EMBL/GenBank/DDBJ whole genome shotgun (WGS) entry which is preliminary data.</text>
</comment>
<keyword evidence="2" id="KW-1185">Reference proteome</keyword>
<evidence type="ECO:0000313" key="2">
    <source>
        <dbReference type="Proteomes" id="UP000540787"/>
    </source>
</evidence>
<gene>
    <name evidence="1" type="ORF">HD842_003902</name>
</gene>